<reference evidence="3" key="1">
    <citation type="journal article" date="2019" name="G3 (Bethesda)">
        <title>Genome Assemblies of Two Rare Opportunistic Yeast Pathogens: Diutina rugosa (syn. Candida rugosa) and Trichomonascus ciferrii (syn. Candida ciferrii).</title>
        <authorList>
            <person name="Mixao V."/>
            <person name="Saus E."/>
            <person name="Hansen A.P."/>
            <person name="Lass-Florl C."/>
            <person name="Gabaldon T."/>
        </authorList>
    </citation>
    <scope>NUCLEOTIDE SEQUENCE</scope>
    <source>
        <strain evidence="3">CBS 4856</strain>
    </source>
</reference>
<organism evidence="3 4">
    <name type="scientific">Trichomonascus ciferrii</name>
    <dbReference type="NCBI Taxonomy" id="44093"/>
    <lineage>
        <taxon>Eukaryota</taxon>
        <taxon>Fungi</taxon>
        <taxon>Dikarya</taxon>
        <taxon>Ascomycota</taxon>
        <taxon>Saccharomycotina</taxon>
        <taxon>Dipodascomycetes</taxon>
        <taxon>Dipodascales</taxon>
        <taxon>Trichomonascaceae</taxon>
        <taxon>Trichomonascus</taxon>
        <taxon>Trichomonascus ciferrii complex</taxon>
    </lineage>
</organism>
<accession>A0A642V0D5</accession>
<gene>
    <name evidence="3" type="ORF">TRICI_004525</name>
</gene>
<protein>
    <recommendedName>
        <fullName evidence="2">Mso1 N-terminal domain-containing protein</fullName>
    </recommendedName>
</protein>
<dbReference type="Pfam" id="PF14475">
    <property type="entry name" value="Mso1_Sec1_bdg"/>
    <property type="match status" value="1"/>
</dbReference>
<feature type="domain" description="Mso1 N-terminal" evidence="2">
    <location>
        <begin position="24"/>
        <end position="62"/>
    </location>
</feature>
<feature type="compositionally biased region" description="Polar residues" evidence="1">
    <location>
        <begin position="80"/>
        <end position="118"/>
    </location>
</feature>
<dbReference type="VEuPathDB" id="FungiDB:TRICI_004525"/>
<evidence type="ECO:0000313" key="4">
    <source>
        <dbReference type="Proteomes" id="UP000761534"/>
    </source>
</evidence>
<evidence type="ECO:0000313" key="3">
    <source>
        <dbReference type="EMBL" id="KAA8909359.1"/>
    </source>
</evidence>
<dbReference type="EMBL" id="SWFS01000342">
    <property type="protein sequence ID" value="KAA8909359.1"/>
    <property type="molecule type" value="Genomic_DNA"/>
</dbReference>
<evidence type="ECO:0000259" key="2">
    <source>
        <dbReference type="Pfam" id="PF14475"/>
    </source>
</evidence>
<comment type="caution">
    <text evidence="3">The sequence shown here is derived from an EMBL/GenBank/DDBJ whole genome shotgun (WGS) entry which is preliminary data.</text>
</comment>
<proteinExistence type="predicted"/>
<feature type="compositionally biased region" description="Low complexity" evidence="1">
    <location>
        <begin position="125"/>
        <end position="134"/>
    </location>
</feature>
<dbReference type="Proteomes" id="UP000761534">
    <property type="component" value="Unassembled WGS sequence"/>
</dbReference>
<name>A0A642V0D5_9ASCO</name>
<dbReference type="AlphaFoldDB" id="A0A642V0D5"/>
<evidence type="ECO:0000256" key="1">
    <source>
        <dbReference type="SAM" id="MobiDB-lite"/>
    </source>
</evidence>
<feature type="region of interest" description="Disordered" evidence="1">
    <location>
        <begin position="70"/>
        <end position="176"/>
    </location>
</feature>
<dbReference type="InterPro" id="IPR028095">
    <property type="entry name" value="Mso1_N_dom"/>
</dbReference>
<keyword evidence="4" id="KW-1185">Reference proteome</keyword>
<dbReference type="OrthoDB" id="4094515at2759"/>
<sequence length="176" mass="19319">MDRSKKDGFWTRIRHQYGSASAALSNLSIHSETDGDSETDTVVHNALVKYYMKEEGGAPAWLGVEEQQVRPTSSSSSSSLNRMHMQQTQNRGNMQRNHTTRGQSALQDIYNRRQQQHSPVGAGTGTAQASAAAPAPAPGRMPPRAQTFNYGDPSSAGNEKTDRFKNRLKSAGRANW</sequence>